<protein>
    <submittedName>
        <fullName evidence="2">Uncharacterized protein</fullName>
    </submittedName>
</protein>
<proteinExistence type="predicted"/>
<accession>A0A1D2MJ11</accession>
<evidence type="ECO:0000313" key="3">
    <source>
        <dbReference type="Proteomes" id="UP000094527"/>
    </source>
</evidence>
<dbReference type="PANTHER" id="PTHR31649">
    <property type="entry name" value="AGAP009604-PA"/>
    <property type="match status" value="1"/>
</dbReference>
<organism evidence="2 3">
    <name type="scientific">Orchesella cincta</name>
    <name type="common">Springtail</name>
    <name type="synonym">Podura cincta</name>
    <dbReference type="NCBI Taxonomy" id="48709"/>
    <lineage>
        <taxon>Eukaryota</taxon>
        <taxon>Metazoa</taxon>
        <taxon>Ecdysozoa</taxon>
        <taxon>Arthropoda</taxon>
        <taxon>Hexapoda</taxon>
        <taxon>Collembola</taxon>
        <taxon>Entomobryomorpha</taxon>
        <taxon>Entomobryoidea</taxon>
        <taxon>Orchesellidae</taxon>
        <taxon>Orchesellinae</taxon>
        <taxon>Orchesella</taxon>
    </lineage>
</organism>
<feature type="signal peptide" evidence="1">
    <location>
        <begin position="1"/>
        <end position="22"/>
    </location>
</feature>
<keyword evidence="1" id="KW-0732">Signal</keyword>
<dbReference type="Pfam" id="PF11901">
    <property type="entry name" value="DM9"/>
    <property type="match status" value="1"/>
</dbReference>
<gene>
    <name evidence="2" type="ORF">Ocin01_13666</name>
</gene>
<dbReference type="Proteomes" id="UP000094527">
    <property type="component" value="Unassembled WGS sequence"/>
</dbReference>
<evidence type="ECO:0000256" key="1">
    <source>
        <dbReference type="SAM" id="SignalP"/>
    </source>
</evidence>
<comment type="caution">
    <text evidence="2">The sequence shown here is derived from an EMBL/GenBank/DDBJ whole genome shotgun (WGS) entry which is preliminary data.</text>
</comment>
<reference evidence="2 3" key="1">
    <citation type="journal article" date="2016" name="Genome Biol. Evol.">
        <title>Gene Family Evolution Reflects Adaptation to Soil Environmental Stressors in the Genome of the Collembolan Orchesella cincta.</title>
        <authorList>
            <person name="Faddeeva-Vakhrusheva A."/>
            <person name="Derks M.F."/>
            <person name="Anvar S.Y."/>
            <person name="Agamennone V."/>
            <person name="Suring W."/>
            <person name="Smit S."/>
            <person name="van Straalen N.M."/>
            <person name="Roelofs D."/>
        </authorList>
    </citation>
    <scope>NUCLEOTIDE SEQUENCE [LARGE SCALE GENOMIC DNA]</scope>
    <source>
        <tissue evidence="2">Mixed pool</tissue>
    </source>
</reference>
<evidence type="ECO:0000313" key="2">
    <source>
        <dbReference type="EMBL" id="ODM93017.1"/>
    </source>
</evidence>
<dbReference type="SMART" id="SM00696">
    <property type="entry name" value="DM9"/>
    <property type="match status" value="1"/>
</dbReference>
<dbReference type="AlphaFoldDB" id="A0A1D2MJ11"/>
<dbReference type="InterPro" id="IPR006616">
    <property type="entry name" value="DM9_repeat"/>
</dbReference>
<name>A0A1D2MJ11_ORCCI</name>
<dbReference type="EMBL" id="LJIJ01001097">
    <property type="protein sequence ID" value="ODM93017.1"/>
    <property type="molecule type" value="Genomic_DNA"/>
</dbReference>
<dbReference type="OrthoDB" id="1925699at2759"/>
<keyword evidence="3" id="KW-1185">Reference proteome</keyword>
<feature type="chain" id="PRO_5008904115" evidence="1">
    <location>
        <begin position="23"/>
        <end position="234"/>
    </location>
</feature>
<sequence length="234" mass="26699">MLFSNSFLALSFIAASTPLLFSASESEFLVKNLSEVQKIRWISATEAKANMSQLIPAGINPRFSTSYVARGRLPIHNNRWIPGKAYKKEEKLVMYYAYRGEELSTEDFELLVVPFDTTTWIWMDSEIKVFPKLAIVGGLEPNTVETMYICRGTYDNYVITGNLLKSSGVCSISYNYGEVRLHHYELLVINPYGESLGLSNYEPYQLKAEDIHNEYRAIHHVDPLTLSDEASREF</sequence>
<dbReference type="PANTHER" id="PTHR31649:SF10">
    <property type="entry name" value="IP19903P-RELATED"/>
    <property type="match status" value="1"/>
</dbReference>